<dbReference type="RefSeq" id="WP_226181857.1">
    <property type="nucleotide sequence ID" value="NZ_JAJADQ010000001.1"/>
</dbReference>
<protein>
    <submittedName>
        <fullName evidence="1">Uncharacterized protein</fullName>
    </submittedName>
</protein>
<dbReference type="Proteomes" id="UP001165297">
    <property type="component" value="Unassembled WGS sequence"/>
</dbReference>
<comment type="caution">
    <text evidence="1">The sequence shown here is derived from an EMBL/GenBank/DDBJ whole genome shotgun (WGS) entry which is preliminary data.</text>
</comment>
<evidence type="ECO:0000313" key="1">
    <source>
        <dbReference type="EMBL" id="MCB2376153.1"/>
    </source>
</evidence>
<keyword evidence="2" id="KW-1185">Reference proteome</keyword>
<reference evidence="1" key="1">
    <citation type="submission" date="2021-10" db="EMBL/GenBank/DDBJ databases">
        <authorList>
            <person name="Dean J.D."/>
            <person name="Kim M.K."/>
            <person name="Newey C.N."/>
            <person name="Stoker T.S."/>
            <person name="Thompson D.W."/>
            <person name="Grose J.H."/>
        </authorList>
    </citation>
    <scope>NUCLEOTIDE SEQUENCE</scope>
    <source>
        <strain evidence="1">BT635</strain>
    </source>
</reference>
<sequence>MPNPFNLPEDDDQAWTSLLRSLPQAPPEPRPFFFTRLQARLAAQQPQPPALPTWLRRSVYAFSLAAMVLALNADTAMCNAC</sequence>
<organism evidence="1 2">
    <name type="scientific">Hymenobacter nitidus</name>
    <dbReference type="NCBI Taxonomy" id="2880929"/>
    <lineage>
        <taxon>Bacteria</taxon>
        <taxon>Pseudomonadati</taxon>
        <taxon>Bacteroidota</taxon>
        <taxon>Cytophagia</taxon>
        <taxon>Cytophagales</taxon>
        <taxon>Hymenobacteraceae</taxon>
        <taxon>Hymenobacter</taxon>
    </lineage>
</organism>
<name>A0ABS8A6Y5_9BACT</name>
<evidence type="ECO:0000313" key="2">
    <source>
        <dbReference type="Proteomes" id="UP001165297"/>
    </source>
</evidence>
<proteinExistence type="predicted"/>
<dbReference type="EMBL" id="JAJADQ010000001">
    <property type="protein sequence ID" value="MCB2376153.1"/>
    <property type="molecule type" value="Genomic_DNA"/>
</dbReference>
<accession>A0ABS8A6Y5</accession>
<gene>
    <name evidence="1" type="ORF">LGH70_01055</name>
</gene>